<dbReference type="EMBL" id="AAKSUE010000014">
    <property type="protein sequence ID" value="ECV0720178.1"/>
    <property type="molecule type" value="Genomic_DNA"/>
</dbReference>
<gene>
    <name evidence="1" type="ORF">CW117_13345</name>
    <name evidence="4" type="ORF">D0215_10760</name>
    <name evidence="3" type="ORF">D2K49_22925</name>
    <name evidence="2" type="ORF">DK664_02850</name>
    <name evidence="6" type="ORF">DPL19_00540</name>
    <name evidence="5" type="ORF">DT992_04750</name>
</gene>
<dbReference type="EMBL" id="AAKLCW010000005">
    <property type="protein sequence ID" value="ECS9167357.1"/>
    <property type="molecule type" value="Genomic_DNA"/>
</dbReference>
<dbReference type="EMBL" id="AAKMKW010000085">
    <property type="protein sequence ID" value="ECT3329171.1"/>
    <property type="molecule type" value="Genomic_DNA"/>
</dbReference>
<proteinExistence type="predicted"/>
<evidence type="ECO:0000313" key="4">
    <source>
        <dbReference type="EMBL" id="ECV0720178.1"/>
    </source>
</evidence>
<comment type="caution">
    <text evidence="1">The sequence shown here is derived from an EMBL/GenBank/DDBJ whole genome shotgun (WGS) entry which is preliminary data.</text>
</comment>
<reference evidence="5" key="1">
    <citation type="submission" date="2018-07" db="EMBL/GenBank/DDBJ databases">
        <authorList>
            <consortium name="GenomeTrakr network: Whole genome sequencing for foodborne pathogen traceback"/>
        </authorList>
    </citation>
    <scope>NUCLEOTIDE SEQUENCE</scope>
    <source>
        <strain evidence="2">FSIS11809966</strain>
        <strain evidence="5">FSIS11811659</strain>
        <strain evidence="4">FSIS11813078</strain>
        <strain evidence="3">FSIS11813543</strain>
    </source>
</reference>
<dbReference type="AlphaFoldDB" id="A0A3V5GRH4"/>
<evidence type="ECO:0000313" key="3">
    <source>
        <dbReference type="EMBL" id="ECT3329171.1"/>
    </source>
</evidence>
<evidence type="ECO:0000313" key="1">
    <source>
        <dbReference type="EMBL" id="ECS9000052.1"/>
    </source>
</evidence>
<dbReference type="EMBL" id="AAKKUG010000006">
    <property type="protein sequence ID" value="ECS9000052.1"/>
    <property type="molecule type" value="Genomic_DNA"/>
</dbReference>
<evidence type="ECO:0000313" key="2">
    <source>
        <dbReference type="EMBL" id="ECS9167357.1"/>
    </source>
</evidence>
<evidence type="ECO:0000313" key="6">
    <source>
        <dbReference type="EMBL" id="ECV3148704.1"/>
    </source>
</evidence>
<protein>
    <submittedName>
        <fullName evidence="1">Uncharacterized protein</fullName>
    </submittedName>
</protein>
<reference evidence="1" key="2">
    <citation type="submission" date="2018-07" db="EMBL/GenBank/DDBJ databases">
        <authorList>
            <consortium name="NARMS: The National Antimicrobial Resistance Monitoring System"/>
        </authorList>
    </citation>
    <scope>NUCLEOTIDE SEQUENCE</scope>
    <source>
        <strain evidence="1">FSIS11705537</strain>
        <strain evidence="6">FSIS11810643</strain>
    </source>
</reference>
<accession>A0A3V5GRH4</accession>
<organism evidence="1">
    <name type="scientific">Salmonella montevideo</name>
    <dbReference type="NCBI Taxonomy" id="115981"/>
    <lineage>
        <taxon>Bacteria</taxon>
        <taxon>Pseudomonadati</taxon>
        <taxon>Pseudomonadota</taxon>
        <taxon>Gammaproteobacteria</taxon>
        <taxon>Enterobacterales</taxon>
        <taxon>Enterobacteriaceae</taxon>
        <taxon>Salmonella</taxon>
    </lineage>
</organism>
<evidence type="ECO:0000313" key="5">
    <source>
        <dbReference type="EMBL" id="ECV2332404.1"/>
    </source>
</evidence>
<name>A0A3V5GRH4_SALMO</name>
<dbReference type="EMBL" id="AAKSCW010000001">
    <property type="protein sequence ID" value="ECV3148704.1"/>
    <property type="molecule type" value="Genomic_DNA"/>
</dbReference>
<accession>A0A3A3J0P6</accession>
<sequence length="60" mass="6977">MTVHDTIPKRKRLIGQFHLFMQKPVSVSWRVYAFTGRQDEWLSTTLYPKESGLSVSFTSS</sequence>
<dbReference type="EMBL" id="AAKSJB010000005">
    <property type="protein sequence ID" value="ECV2332404.1"/>
    <property type="molecule type" value="Genomic_DNA"/>
</dbReference>